<accession>A0A1M5NC41</accession>
<sequence>MPVSAERRVRARWPVLLGVAVWLASVLFVAACWAAPSLFGDSTCELTRGSSVYGEASRSWLPPGTRCTYEAGPSTGLAEELVVDPPARRLAVVAVAVAGGPALLVLRRRASAG</sequence>
<dbReference type="Proteomes" id="UP000184471">
    <property type="component" value="Unassembled WGS sequence"/>
</dbReference>
<reference evidence="2 3" key="1">
    <citation type="submission" date="2016-11" db="EMBL/GenBank/DDBJ databases">
        <authorList>
            <person name="Jaros S."/>
            <person name="Januszkiewicz K."/>
            <person name="Wedrychowicz H."/>
        </authorList>
    </citation>
    <scope>NUCLEOTIDE SEQUENCE [LARGE SCALE GENOMIC DNA]</scope>
    <source>
        <strain evidence="2 3">DSM 45408</strain>
    </source>
</reference>
<name>A0A1M5NC41_9ACTN</name>
<keyword evidence="1" id="KW-0472">Membrane</keyword>
<evidence type="ECO:0000313" key="3">
    <source>
        <dbReference type="Proteomes" id="UP000184471"/>
    </source>
</evidence>
<dbReference type="EMBL" id="FQVX01000003">
    <property type="protein sequence ID" value="SHG87058.1"/>
    <property type="molecule type" value="Genomic_DNA"/>
</dbReference>
<feature type="transmembrane region" description="Helical" evidence="1">
    <location>
        <begin position="87"/>
        <end position="106"/>
    </location>
</feature>
<keyword evidence="1" id="KW-1133">Transmembrane helix</keyword>
<proteinExistence type="predicted"/>
<gene>
    <name evidence="2" type="ORF">SAMN05444351_3498</name>
</gene>
<keyword evidence="3" id="KW-1185">Reference proteome</keyword>
<dbReference type="STRING" id="1070870.SAMN05444351_3498"/>
<organism evidence="2 3">
    <name type="scientific">Geodermatophilus nigrescens</name>
    <dbReference type="NCBI Taxonomy" id="1070870"/>
    <lineage>
        <taxon>Bacteria</taxon>
        <taxon>Bacillati</taxon>
        <taxon>Actinomycetota</taxon>
        <taxon>Actinomycetes</taxon>
        <taxon>Geodermatophilales</taxon>
        <taxon>Geodermatophilaceae</taxon>
        <taxon>Geodermatophilus</taxon>
    </lineage>
</organism>
<evidence type="ECO:0000313" key="2">
    <source>
        <dbReference type="EMBL" id="SHG87058.1"/>
    </source>
</evidence>
<keyword evidence="1" id="KW-0812">Transmembrane</keyword>
<protein>
    <submittedName>
        <fullName evidence="2">Uncharacterized protein</fullName>
    </submittedName>
</protein>
<dbReference type="AlphaFoldDB" id="A0A1M5NC41"/>
<dbReference type="PROSITE" id="PS51257">
    <property type="entry name" value="PROKAR_LIPOPROTEIN"/>
    <property type="match status" value="1"/>
</dbReference>
<dbReference type="RefSeq" id="WP_139253019.1">
    <property type="nucleotide sequence ID" value="NZ_FQVX01000003.1"/>
</dbReference>
<dbReference type="OrthoDB" id="5198782at2"/>
<evidence type="ECO:0000256" key="1">
    <source>
        <dbReference type="SAM" id="Phobius"/>
    </source>
</evidence>